<evidence type="ECO:0000256" key="9">
    <source>
        <dbReference type="ARBA" id="ARBA00022848"/>
    </source>
</evidence>
<reference evidence="15" key="1">
    <citation type="journal article" date="2020" name="J Insects Food Feed">
        <title>The yellow mealworm (Tenebrio molitor) genome: a resource for the emerging insects as food and feed industry.</title>
        <authorList>
            <person name="Eriksson T."/>
            <person name="Andere A."/>
            <person name="Kelstrup H."/>
            <person name="Emery V."/>
            <person name="Picard C."/>
        </authorList>
    </citation>
    <scope>NUCLEOTIDE SEQUENCE</scope>
    <source>
        <strain evidence="15">Stoneville</strain>
        <tissue evidence="15">Whole head</tissue>
    </source>
</reference>
<dbReference type="GO" id="GO:0005789">
    <property type="term" value="C:endoplasmic reticulum membrane"/>
    <property type="evidence" value="ECO:0007669"/>
    <property type="project" value="UniProtKB-SubCell"/>
</dbReference>
<dbReference type="CDD" id="cd20628">
    <property type="entry name" value="CYP4"/>
    <property type="match status" value="1"/>
</dbReference>
<dbReference type="AlphaFoldDB" id="A0A8J6HSS1"/>
<organism evidence="15 16">
    <name type="scientific">Tenebrio molitor</name>
    <name type="common">Yellow mealworm beetle</name>
    <dbReference type="NCBI Taxonomy" id="7067"/>
    <lineage>
        <taxon>Eukaryota</taxon>
        <taxon>Metazoa</taxon>
        <taxon>Ecdysozoa</taxon>
        <taxon>Arthropoda</taxon>
        <taxon>Hexapoda</taxon>
        <taxon>Insecta</taxon>
        <taxon>Pterygota</taxon>
        <taxon>Neoptera</taxon>
        <taxon>Endopterygota</taxon>
        <taxon>Coleoptera</taxon>
        <taxon>Polyphaga</taxon>
        <taxon>Cucujiformia</taxon>
        <taxon>Tenebrionidae</taxon>
        <taxon>Tenebrio</taxon>
    </lineage>
</organism>
<dbReference type="InterPro" id="IPR050196">
    <property type="entry name" value="Cytochrome_P450_Monoox"/>
</dbReference>
<evidence type="ECO:0000256" key="1">
    <source>
        <dbReference type="ARBA" id="ARBA00001971"/>
    </source>
</evidence>
<dbReference type="InterPro" id="IPR017972">
    <property type="entry name" value="Cyt_P450_CS"/>
</dbReference>
<evidence type="ECO:0000256" key="10">
    <source>
        <dbReference type="ARBA" id="ARBA00023002"/>
    </source>
</evidence>
<evidence type="ECO:0000256" key="14">
    <source>
        <dbReference type="PIRSR" id="PIRSR602401-1"/>
    </source>
</evidence>
<keyword evidence="6 14" id="KW-0349">Heme</keyword>
<evidence type="ECO:0000256" key="8">
    <source>
        <dbReference type="ARBA" id="ARBA00022824"/>
    </source>
</evidence>
<evidence type="ECO:0000313" key="16">
    <source>
        <dbReference type="Proteomes" id="UP000719412"/>
    </source>
</evidence>
<evidence type="ECO:0000313" key="15">
    <source>
        <dbReference type="EMBL" id="KAH0820009.1"/>
    </source>
</evidence>
<evidence type="ECO:0000256" key="6">
    <source>
        <dbReference type="ARBA" id="ARBA00022617"/>
    </source>
</evidence>
<keyword evidence="12" id="KW-0503">Monooxygenase</keyword>
<dbReference type="Gene3D" id="1.10.630.10">
    <property type="entry name" value="Cytochrome P450"/>
    <property type="match status" value="1"/>
</dbReference>
<keyword evidence="13" id="KW-0472">Membrane</keyword>
<dbReference type="PRINTS" id="PR00463">
    <property type="entry name" value="EP450I"/>
</dbReference>
<dbReference type="GO" id="GO:0016705">
    <property type="term" value="F:oxidoreductase activity, acting on paired donors, with incorporation or reduction of molecular oxygen"/>
    <property type="evidence" value="ECO:0007669"/>
    <property type="project" value="InterPro"/>
</dbReference>
<keyword evidence="8" id="KW-0256">Endoplasmic reticulum</keyword>
<dbReference type="GO" id="GO:0004497">
    <property type="term" value="F:monooxygenase activity"/>
    <property type="evidence" value="ECO:0007669"/>
    <property type="project" value="UniProtKB-KW"/>
</dbReference>
<dbReference type="InterPro" id="IPR002401">
    <property type="entry name" value="Cyt_P450_E_grp-I"/>
</dbReference>
<gene>
    <name evidence="15" type="ORF">GEV33_002781</name>
</gene>
<keyword evidence="16" id="KW-1185">Reference proteome</keyword>
<dbReference type="InterPro" id="IPR036396">
    <property type="entry name" value="Cyt_P450_sf"/>
</dbReference>
<evidence type="ECO:0000256" key="7">
    <source>
        <dbReference type="ARBA" id="ARBA00022723"/>
    </source>
</evidence>
<evidence type="ECO:0000256" key="4">
    <source>
        <dbReference type="ARBA" id="ARBA00004406"/>
    </source>
</evidence>
<evidence type="ECO:0000256" key="13">
    <source>
        <dbReference type="ARBA" id="ARBA00023136"/>
    </source>
</evidence>
<evidence type="ECO:0000256" key="12">
    <source>
        <dbReference type="ARBA" id="ARBA00023033"/>
    </source>
</evidence>
<keyword evidence="11 14" id="KW-0408">Iron</keyword>
<dbReference type="PANTHER" id="PTHR24291:SF189">
    <property type="entry name" value="CYTOCHROME P450 4C3-RELATED"/>
    <property type="match status" value="1"/>
</dbReference>
<evidence type="ECO:0000256" key="5">
    <source>
        <dbReference type="ARBA" id="ARBA00010617"/>
    </source>
</evidence>
<dbReference type="PRINTS" id="PR00385">
    <property type="entry name" value="P450"/>
</dbReference>
<dbReference type="Proteomes" id="UP000719412">
    <property type="component" value="Unassembled WGS sequence"/>
</dbReference>
<dbReference type="GO" id="GO:0005506">
    <property type="term" value="F:iron ion binding"/>
    <property type="evidence" value="ECO:0007669"/>
    <property type="project" value="InterPro"/>
</dbReference>
<dbReference type="PANTHER" id="PTHR24291">
    <property type="entry name" value="CYTOCHROME P450 FAMILY 4"/>
    <property type="match status" value="1"/>
</dbReference>
<keyword evidence="9" id="KW-0492">Microsome</keyword>
<comment type="similarity">
    <text evidence="5">Belongs to the cytochrome P450 family.</text>
</comment>
<comment type="function">
    <text evidence="2">May be involved in the metabolism of insect hormones and in the breakdown of synthetic insecticides.</text>
</comment>
<protein>
    <recommendedName>
        <fullName evidence="17">Cytochrome P450 monooxygenase</fullName>
    </recommendedName>
</protein>
<dbReference type="PROSITE" id="PS00086">
    <property type="entry name" value="CYTOCHROME_P450"/>
    <property type="match status" value="1"/>
</dbReference>
<comment type="cofactor">
    <cofactor evidence="1 14">
        <name>heme</name>
        <dbReference type="ChEBI" id="CHEBI:30413"/>
    </cofactor>
</comment>
<proteinExistence type="inferred from homology"/>
<dbReference type="GO" id="GO:0020037">
    <property type="term" value="F:heme binding"/>
    <property type="evidence" value="ECO:0007669"/>
    <property type="project" value="InterPro"/>
</dbReference>
<dbReference type="InterPro" id="IPR001128">
    <property type="entry name" value="Cyt_P450"/>
</dbReference>
<keyword evidence="7 14" id="KW-0479">Metal-binding</keyword>
<dbReference type="EMBL" id="JABDTM020013068">
    <property type="protein sequence ID" value="KAH0820009.1"/>
    <property type="molecule type" value="Genomic_DNA"/>
</dbReference>
<sequence length="709" mass="79986">MPRIKLDSFDAARGCPRRRYGPGMEAPDAATSREFAPQTHAASCRIEAAAIRAGDDCLFFKYIRDTRRSRGLETGEDKRHFLAKIMDSRISQLEISATSNGTSVQSASEWTLHNSLFTSLISIFLIWYVQYHWNRRHLYKLASKVPGPPGLPILGNCLDFVGNCTVIYNNITKIYDSYPDLFKFWYGPTLIYGVSKPEYLEKVLTSPKALSKMYLYRYAVPLGGHGLFTAPVSIWKRHRKIISPAFNQRVLDGFVEVFGSQSTIMVEELDKLVGKGEFDVFHVVSKTTLNIICESAMGVKVNGHTADSVFSQWIDRLMEIMFLRMFVFWYHFDFIFRWTKLCQDERQLLKKFNTFTENVVKEKRLAFEQNTQQPSNKRKAFLDLLIEFSTGDNKLTDEEIRDEVNTFMVAGSDTTASSISFTLLLLGMHPDVQEKVYEEIVNVVGLERLVQPQDLPLLEYTERVIKESLRLFPVGAISVRNLTEDLPLEDDLVLPKGSSVALGFMRVHRDPKYWPDPLKFEPDRFLSTSSTRHPFTFIPFSGGSRNCIGPKYAMMSMKSMLAMTLRKFKFFTSYDRVEDIKLKANLILRTTNGSGSGNLPVDSYVEVVPSLAAVRVRGGLEHPAGRADGGVGVLGDETTVDQAGGEGTQHAELDAASYAQNWSKVRMSVPGGLTQAEGGDVEQDGEEEEVGNCDVVENWVCHFGQVRQI</sequence>
<comment type="subcellular location">
    <subcellularLocation>
        <location evidence="4">Endoplasmic reticulum membrane</location>
        <topology evidence="4">Peripheral membrane protein</topology>
    </subcellularLocation>
    <subcellularLocation>
        <location evidence="3">Microsome membrane</location>
        <topology evidence="3">Peripheral membrane protein</topology>
    </subcellularLocation>
</comment>
<evidence type="ECO:0000256" key="3">
    <source>
        <dbReference type="ARBA" id="ARBA00004174"/>
    </source>
</evidence>
<dbReference type="Pfam" id="PF00067">
    <property type="entry name" value="p450"/>
    <property type="match status" value="1"/>
</dbReference>
<comment type="caution">
    <text evidence="15">The sequence shown here is derived from an EMBL/GenBank/DDBJ whole genome shotgun (WGS) entry which is preliminary data.</text>
</comment>
<evidence type="ECO:0000256" key="2">
    <source>
        <dbReference type="ARBA" id="ARBA00003690"/>
    </source>
</evidence>
<keyword evidence="10" id="KW-0560">Oxidoreductase</keyword>
<name>A0A8J6HSS1_TENMO</name>
<dbReference type="SUPFAM" id="SSF48264">
    <property type="entry name" value="Cytochrome P450"/>
    <property type="match status" value="1"/>
</dbReference>
<feature type="binding site" description="axial binding residue" evidence="14">
    <location>
        <position position="547"/>
    </location>
    <ligand>
        <name>heme</name>
        <dbReference type="ChEBI" id="CHEBI:30413"/>
    </ligand>
    <ligandPart>
        <name>Fe</name>
        <dbReference type="ChEBI" id="CHEBI:18248"/>
    </ligandPart>
</feature>
<accession>A0A8J6HSS1</accession>
<reference evidence="15" key="2">
    <citation type="submission" date="2021-08" db="EMBL/GenBank/DDBJ databases">
        <authorList>
            <person name="Eriksson T."/>
        </authorList>
    </citation>
    <scope>NUCLEOTIDE SEQUENCE</scope>
    <source>
        <strain evidence="15">Stoneville</strain>
        <tissue evidence="15">Whole head</tissue>
    </source>
</reference>
<evidence type="ECO:0008006" key="17">
    <source>
        <dbReference type="Google" id="ProtNLM"/>
    </source>
</evidence>
<evidence type="ECO:0000256" key="11">
    <source>
        <dbReference type="ARBA" id="ARBA00023004"/>
    </source>
</evidence>